<dbReference type="InterPro" id="IPR041700">
    <property type="entry name" value="OMP_b-brl_3"/>
</dbReference>
<evidence type="ECO:0000313" key="6">
    <source>
        <dbReference type="Proteomes" id="UP000318815"/>
    </source>
</evidence>
<dbReference type="OrthoDB" id="905812at2"/>
<dbReference type="Pfam" id="PF14905">
    <property type="entry name" value="OMP_b-brl_3"/>
    <property type="match status" value="1"/>
</dbReference>
<dbReference type="RefSeq" id="WP_146308429.1">
    <property type="nucleotide sequence ID" value="NZ_VOHS01000083.1"/>
</dbReference>
<reference evidence="5 6" key="1">
    <citation type="submission" date="2019-08" db="EMBL/GenBank/DDBJ databases">
        <title>Whole genome sequencing of chitin degrading bacteria Chitinophaga pinensis YS16.</title>
        <authorList>
            <person name="Singh R.P."/>
            <person name="Manchanda G."/>
            <person name="Maurya I.K."/>
            <person name="Joshi N.K."/>
            <person name="Srivastava A.K."/>
        </authorList>
    </citation>
    <scope>NUCLEOTIDE SEQUENCE [LARGE SCALE GENOMIC DNA]</scope>
    <source>
        <strain evidence="5 6">YS-16</strain>
    </source>
</reference>
<name>A0A5C6LL32_9BACT</name>
<accession>A0A5C6LL32</accession>
<keyword evidence="2" id="KW-0472">Membrane</keyword>
<keyword evidence="3" id="KW-0998">Cell outer membrane</keyword>
<gene>
    <name evidence="5" type="ORF">FEF09_29575</name>
</gene>
<evidence type="ECO:0000256" key="2">
    <source>
        <dbReference type="ARBA" id="ARBA00023136"/>
    </source>
</evidence>
<evidence type="ECO:0000256" key="1">
    <source>
        <dbReference type="ARBA" id="ARBA00004442"/>
    </source>
</evidence>
<sequence>MKLDSAGKSLNIDVDYVPYSNNSRQYVNALTYIQDKNVNNNFNIFTPSTQRVNIWSGKADLTYKIAGKWDMESGVKYTSIASDNLFLYNNVLEGGLSPDDSKSNNFKYTENTAAAYTSISGTLGKWDLQAGLRGEQTRTTGNSITQQLITRKTTSAYSLPCSLPIRHQRIMYSVSITTAAWNVRPICS</sequence>
<feature type="domain" description="Outer membrane protein beta-barrel" evidence="4">
    <location>
        <begin position="2"/>
        <end position="148"/>
    </location>
</feature>
<dbReference type="GO" id="GO:0009279">
    <property type="term" value="C:cell outer membrane"/>
    <property type="evidence" value="ECO:0007669"/>
    <property type="project" value="UniProtKB-SubCell"/>
</dbReference>
<dbReference type="SUPFAM" id="SSF56935">
    <property type="entry name" value="Porins"/>
    <property type="match status" value="1"/>
</dbReference>
<comment type="caution">
    <text evidence="5">The sequence shown here is derived from an EMBL/GenBank/DDBJ whole genome shotgun (WGS) entry which is preliminary data.</text>
</comment>
<comment type="subcellular location">
    <subcellularLocation>
        <location evidence="1">Cell outer membrane</location>
    </subcellularLocation>
</comment>
<organism evidence="5 6">
    <name type="scientific">Chitinophaga pinensis</name>
    <dbReference type="NCBI Taxonomy" id="79329"/>
    <lineage>
        <taxon>Bacteria</taxon>
        <taxon>Pseudomonadati</taxon>
        <taxon>Bacteroidota</taxon>
        <taxon>Chitinophagia</taxon>
        <taxon>Chitinophagales</taxon>
        <taxon>Chitinophagaceae</taxon>
        <taxon>Chitinophaga</taxon>
    </lineage>
</organism>
<protein>
    <submittedName>
        <fullName evidence="5">TonB-dependent receptor</fullName>
    </submittedName>
</protein>
<dbReference type="Proteomes" id="UP000318815">
    <property type="component" value="Unassembled WGS sequence"/>
</dbReference>
<dbReference type="EMBL" id="VOHS01000083">
    <property type="protein sequence ID" value="TWV90288.1"/>
    <property type="molecule type" value="Genomic_DNA"/>
</dbReference>
<dbReference type="InterPro" id="IPR036942">
    <property type="entry name" value="Beta-barrel_TonB_sf"/>
</dbReference>
<keyword evidence="5" id="KW-0675">Receptor</keyword>
<proteinExistence type="predicted"/>
<evidence type="ECO:0000313" key="5">
    <source>
        <dbReference type="EMBL" id="TWV90288.1"/>
    </source>
</evidence>
<dbReference type="Gene3D" id="2.40.170.20">
    <property type="entry name" value="TonB-dependent receptor, beta-barrel domain"/>
    <property type="match status" value="1"/>
</dbReference>
<keyword evidence="6" id="KW-1185">Reference proteome</keyword>
<evidence type="ECO:0000256" key="3">
    <source>
        <dbReference type="ARBA" id="ARBA00023237"/>
    </source>
</evidence>
<evidence type="ECO:0000259" key="4">
    <source>
        <dbReference type="Pfam" id="PF14905"/>
    </source>
</evidence>
<dbReference type="AlphaFoldDB" id="A0A5C6LL32"/>